<dbReference type="AlphaFoldDB" id="A0A8J7S8J7"/>
<feature type="transmembrane region" description="Helical" evidence="1">
    <location>
        <begin position="73"/>
        <end position="91"/>
    </location>
</feature>
<keyword evidence="3" id="KW-1185">Reference proteome</keyword>
<sequence>MNKESIDEAIEFYVTERMTPHGKKKALSHFLACLYLKQQREEIVESLRKVLGLSRYYIDLAKVMLNPFKGPELAWLATMISLAVYGGVLMSIDEEQTLGICLFSGAVVNAGYLIRSVAKKWCDLHVMIAIYTEIIQIVDDELEQLA</sequence>
<protein>
    <submittedName>
        <fullName evidence="2">Uncharacterized protein</fullName>
    </submittedName>
</protein>
<keyword evidence="1" id="KW-1133">Transmembrane helix</keyword>
<comment type="caution">
    <text evidence="2">The sequence shown here is derived from an EMBL/GenBank/DDBJ whole genome shotgun (WGS) entry which is preliminary data.</text>
</comment>
<evidence type="ECO:0000256" key="1">
    <source>
        <dbReference type="SAM" id="Phobius"/>
    </source>
</evidence>
<gene>
    <name evidence="2" type="ORF">JFN93_23020</name>
</gene>
<proteinExistence type="predicted"/>
<dbReference type="NCBIfam" id="NF045710">
    <property type="entry name" value="GSU0071_fam"/>
    <property type="match status" value="1"/>
</dbReference>
<keyword evidence="1" id="KW-0812">Transmembrane</keyword>
<organism evidence="2 3">
    <name type="scientific">Geomesophilobacter sediminis</name>
    <dbReference type="NCBI Taxonomy" id="2798584"/>
    <lineage>
        <taxon>Bacteria</taxon>
        <taxon>Pseudomonadati</taxon>
        <taxon>Thermodesulfobacteriota</taxon>
        <taxon>Desulfuromonadia</taxon>
        <taxon>Geobacterales</taxon>
        <taxon>Geobacteraceae</taxon>
        <taxon>Geomesophilobacter</taxon>
    </lineage>
</organism>
<reference evidence="2" key="1">
    <citation type="submission" date="2020-12" db="EMBL/GenBank/DDBJ databases">
        <title>Geomonas sp. Red875, isolated from river sediment.</title>
        <authorList>
            <person name="Xu Z."/>
            <person name="Zhang Z."/>
            <person name="Masuda Y."/>
            <person name="Itoh H."/>
            <person name="Senoo K."/>
        </authorList>
    </citation>
    <scope>NUCLEOTIDE SEQUENCE</scope>
    <source>
        <strain evidence="2">Red875</strain>
    </source>
</reference>
<keyword evidence="1" id="KW-0472">Membrane</keyword>
<feature type="transmembrane region" description="Helical" evidence="1">
    <location>
        <begin position="97"/>
        <end position="114"/>
    </location>
</feature>
<evidence type="ECO:0000313" key="2">
    <source>
        <dbReference type="EMBL" id="MBJ6727597.1"/>
    </source>
</evidence>
<dbReference type="RefSeq" id="WP_199386740.1">
    <property type="nucleotide sequence ID" value="NZ_JAEMHM010000026.1"/>
</dbReference>
<dbReference type="Proteomes" id="UP000636888">
    <property type="component" value="Unassembled WGS sequence"/>
</dbReference>
<dbReference type="EMBL" id="JAEMHM010000026">
    <property type="protein sequence ID" value="MBJ6727597.1"/>
    <property type="molecule type" value="Genomic_DNA"/>
</dbReference>
<accession>A0A8J7S8J7</accession>
<evidence type="ECO:0000313" key="3">
    <source>
        <dbReference type="Proteomes" id="UP000636888"/>
    </source>
</evidence>
<name>A0A8J7S8J7_9BACT</name>